<evidence type="ECO:0000256" key="3">
    <source>
        <dbReference type="ARBA" id="ARBA00008008"/>
    </source>
</evidence>
<evidence type="ECO:0000313" key="11">
    <source>
        <dbReference type="EMBL" id="OIP95136.1"/>
    </source>
</evidence>
<feature type="binding site" evidence="9">
    <location>
        <position position="219"/>
    </location>
    <ligand>
        <name>FMN</name>
        <dbReference type="ChEBI" id="CHEBI:58210"/>
    </ligand>
</feature>
<comment type="catalytic activity">
    <reaction evidence="9">
        <text>(S)-dihydroorotate + A = orotate + AH2</text>
        <dbReference type="Rhea" id="RHEA:18073"/>
        <dbReference type="ChEBI" id="CHEBI:13193"/>
        <dbReference type="ChEBI" id="CHEBI:17499"/>
        <dbReference type="ChEBI" id="CHEBI:30839"/>
        <dbReference type="ChEBI" id="CHEBI:30864"/>
    </reaction>
</comment>
<dbReference type="PROSITE" id="PS00911">
    <property type="entry name" value="DHODEHASE_1"/>
    <property type="match status" value="1"/>
</dbReference>
<evidence type="ECO:0000256" key="1">
    <source>
        <dbReference type="ARBA" id="ARBA00004496"/>
    </source>
</evidence>
<evidence type="ECO:0000256" key="6">
    <source>
        <dbReference type="ARBA" id="ARBA00022643"/>
    </source>
</evidence>
<dbReference type="InterPro" id="IPR033888">
    <property type="entry name" value="DHOD_1B"/>
</dbReference>
<keyword evidence="8 9" id="KW-0560">Oxidoreductase</keyword>
<dbReference type="InterPro" id="IPR012135">
    <property type="entry name" value="Dihydroorotate_DH_1_2"/>
</dbReference>
<feature type="binding site" evidence="9">
    <location>
        <position position="45"/>
    </location>
    <ligand>
        <name>substrate</name>
    </ligand>
</feature>
<dbReference type="EMBL" id="MNZT01000116">
    <property type="protein sequence ID" value="OIP95136.1"/>
    <property type="molecule type" value="Genomic_DNA"/>
</dbReference>
<name>A0A1J5IV63_9BACT</name>
<feature type="binding site" evidence="9">
    <location>
        <position position="125"/>
    </location>
    <ligand>
        <name>FMN</name>
        <dbReference type="ChEBI" id="CHEBI:58210"/>
    </ligand>
</feature>
<dbReference type="NCBIfam" id="NF005574">
    <property type="entry name" value="PRK07259.1"/>
    <property type="match status" value="1"/>
</dbReference>
<dbReference type="PANTHER" id="PTHR48109">
    <property type="entry name" value="DIHYDROOROTATE DEHYDROGENASE (QUINONE), MITOCHONDRIAL-RELATED"/>
    <property type="match status" value="1"/>
</dbReference>
<reference evidence="11 12" key="1">
    <citation type="journal article" date="2016" name="Environ. Microbiol.">
        <title>Genomic resolution of a cold subsurface aquifer community provides metabolic insights for novel microbes adapted to high CO concentrations.</title>
        <authorList>
            <person name="Probst A.J."/>
            <person name="Castelle C.J."/>
            <person name="Singh A."/>
            <person name="Brown C.T."/>
            <person name="Anantharaman K."/>
            <person name="Sharon I."/>
            <person name="Hug L.A."/>
            <person name="Burstein D."/>
            <person name="Emerson J.B."/>
            <person name="Thomas B.C."/>
            <person name="Banfield J.F."/>
        </authorList>
    </citation>
    <scope>NUCLEOTIDE SEQUENCE [LARGE SCALE GENOMIC DNA]</scope>
    <source>
        <strain evidence="11">CG2_30_54_11</strain>
    </source>
</reference>
<dbReference type="HAMAP" id="MF_00224">
    <property type="entry name" value="DHO_dh_type1"/>
    <property type="match status" value="1"/>
</dbReference>
<dbReference type="InterPro" id="IPR001295">
    <property type="entry name" value="Dihydroorotate_DH_CS"/>
</dbReference>
<evidence type="ECO:0000256" key="4">
    <source>
        <dbReference type="ARBA" id="ARBA00022490"/>
    </source>
</evidence>
<feature type="binding site" evidence="9">
    <location>
        <position position="21"/>
    </location>
    <ligand>
        <name>FMN</name>
        <dbReference type="ChEBI" id="CHEBI:58210"/>
    </ligand>
</feature>
<dbReference type="InterPro" id="IPR050074">
    <property type="entry name" value="DHO_dehydrogenase"/>
</dbReference>
<evidence type="ECO:0000256" key="7">
    <source>
        <dbReference type="ARBA" id="ARBA00022975"/>
    </source>
</evidence>
<comment type="cofactor">
    <cofactor evidence="9">
        <name>FMN</name>
        <dbReference type="ChEBI" id="CHEBI:58210"/>
    </cofactor>
    <text evidence="9">Binds 1 FMN per subunit.</text>
</comment>
<feature type="domain" description="Dihydroorotate dehydrogenase catalytic" evidence="10">
    <location>
        <begin position="4"/>
        <end position="287"/>
    </location>
</feature>
<evidence type="ECO:0000256" key="9">
    <source>
        <dbReference type="HAMAP-Rule" id="MF_00224"/>
    </source>
</evidence>
<comment type="caution">
    <text evidence="11">The sequence shown here is derived from an EMBL/GenBank/DDBJ whole genome shotgun (WGS) entry which is preliminary data.</text>
</comment>
<feature type="binding site" evidence="9">
    <location>
        <position position="192"/>
    </location>
    <ligand>
        <name>FMN</name>
        <dbReference type="ChEBI" id="CHEBI:58210"/>
    </ligand>
</feature>
<comment type="caution">
    <text evidence="9">Lacks conserved residue(s) required for the propagation of feature annotation.</text>
</comment>
<comment type="pathway">
    <text evidence="2 9">Pyrimidine metabolism; UMP biosynthesis via de novo pathway.</text>
</comment>
<feature type="active site" description="Nucleophile" evidence="9">
    <location>
        <position position="128"/>
    </location>
</feature>
<evidence type="ECO:0000259" key="10">
    <source>
        <dbReference type="Pfam" id="PF01180"/>
    </source>
</evidence>
<dbReference type="InterPro" id="IPR049622">
    <property type="entry name" value="Dihydroorotate_DH_I"/>
</dbReference>
<dbReference type="UniPathway" id="UPA00070"/>
<gene>
    <name evidence="9" type="primary">pyrD</name>
    <name evidence="11" type="ORF">AUK40_06345</name>
</gene>
<dbReference type="GO" id="GO:0005737">
    <property type="term" value="C:cytoplasm"/>
    <property type="evidence" value="ECO:0007669"/>
    <property type="project" value="UniProtKB-SubCell"/>
</dbReference>
<keyword evidence="7 9" id="KW-0665">Pyrimidine biosynthesis</keyword>
<dbReference type="GO" id="GO:0006207">
    <property type="term" value="P:'de novo' pyrimidine nucleobase biosynthetic process"/>
    <property type="evidence" value="ECO:0007669"/>
    <property type="project" value="InterPro"/>
</dbReference>
<dbReference type="InterPro" id="IPR013785">
    <property type="entry name" value="Aldolase_TIM"/>
</dbReference>
<dbReference type="GO" id="GO:0044205">
    <property type="term" value="P:'de novo' UMP biosynthetic process"/>
    <property type="evidence" value="ECO:0007669"/>
    <property type="project" value="UniProtKB-UniRule"/>
</dbReference>
<dbReference type="AlphaFoldDB" id="A0A1J5IV63"/>
<dbReference type="CDD" id="cd04740">
    <property type="entry name" value="DHOD_1B_like"/>
    <property type="match status" value="1"/>
</dbReference>
<comment type="subcellular location">
    <subcellularLocation>
        <location evidence="1 9">Cytoplasm</location>
    </subcellularLocation>
</comment>
<comment type="similarity">
    <text evidence="3 9">Belongs to the dihydroorotate dehydrogenase family. Type 1 subfamily.</text>
</comment>
<feature type="binding site" evidence="9">
    <location>
        <begin position="193"/>
        <end position="194"/>
    </location>
    <ligand>
        <name>substrate</name>
    </ligand>
</feature>
<dbReference type="STRING" id="1817892.AUK40_06345"/>
<feature type="binding site" evidence="9">
    <location>
        <position position="125"/>
    </location>
    <ligand>
        <name>substrate</name>
    </ligand>
</feature>
<keyword evidence="6 9" id="KW-0288">FMN</keyword>
<evidence type="ECO:0000256" key="5">
    <source>
        <dbReference type="ARBA" id="ARBA00022630"/>
    </source>
</evidence>
<dbReference type="Gene3D" id="3.20.20.70">
    <property type="entry name" value="Aldolase class I"/>
    <property type="match status" value="1"/>
</dbReference>
<feature type="binding site" evidence="9">
    <location>
        <begin position="69"/>
        <end position="73"/>
    </location>
    <ligand>
        <name>substrate</name>
    </ligand>
</feature>
<dbReference type="InterPro" id="IPR005720">
    <property type="entry name" value="Dihydroorotate_DH_cat"/>
</dbReference>
<comment type="function">
    <text evidence="9">Catalyzes the conversion of dihydroorotate to orotate.</text>
</comment>
<keyword evidence="5 9" id="KW-0285">Flavoprotein</keyword>
<dbReference type="InterPro" id="IPR024920">
    <property type="entry name" value="Dihydroorotate_DH_1"/>
</dbReference>
<feature type="binding site" evidence="9">
    <location>
        <begin position="45"/>
        <end position="46"/>
    </location>
    <ligand>
        <name>FMN</name>
        <dbReference type="ChEBI" id="CHEBI:58210"/>
    </ligand>
</feature>
<proteinExistence type="inferred from homology"/>
<evidence type="ECO:0000313" key="12">
    <source>
        <dbReference type="Proteomes" id="UP000183245"/>
    </source>
</evidence>
<evidence type="ECO:0000256" key="2">
    <source>
        <dbReference type="ARBA" id="ARBA00004725"/>
    </source>
</evidence>
<feature type="binding site" evidence="9">
    <location>
        <begin position="267"/>
        <end position="268"/>
    </location>
    <ligand>
        <name>FMN</name>
        <dbReference type="ChEBI" id="CHEBI:58210"/>
    </ligand>
</feature>
<dbReference type="SUPFAM" id="SSF51395">
    <property type="entry name" value="FMN-linked oxidoreductases"/>
    <property type="match status" value="1"/>
</dbReference>
<feature type="binding site" evidence="9">
    <location>
        <position position="166"/>
    </location>
    <ligand>
        <name>FMN</name>
        <dbReference type="ChEBI" id="CHEBI:58210"/>
    </ligand>
</feature>
<dbReference type="NCBIfam" id="TIGR01037">
    <property type="entry name" value="pyrD_sub1_fam"/>
    <property type="match status" value="1"/>
</dbReference>
<organism evidence="11 12">
    <name type="scientific">Candidatus Wirthbacteria bacterium CG2_30_54_11</name>
    <dbReference type="NCBI Taxonomy" id="1817892"/>
    <lineage>
        <taxon>Bacteria</taxon>
        <taxon>Candidatus Wirthbacteria</taxon>
    </lineage>
</organism>
<dbReference type="PIRSF" id="PIRSF000164">
    <property type="entry name" value="DHO_oxidase"/>
    <property type="match status" value="1"/>
</dbReference>
<accession>A0A1J5IV63</accession>
<dbReference type="Pfam" id="PF01180">
    <property type="entry name" value="DHO_dh"/>
    <property type="match status" value="1"/>
</dbReference>
<dbReference type="PANTHER" id="PTHR48109:SF1">
    <property type="entry name" value="DIHYDROOROTATE DEHYDROGENASE (FUMARATE)"/>
    <property type="match status" value="1"/>
</dbReference>
<protein>
    <recommendedName>
        <fullName evidence="9">Dihydroorotate dehydrogenase</fullName>
        <shortName evidence="9">DHOD</shortName>
        <shortName evidence="9">DHODase</shortName>
        <shortName evidence="9">DHOdehase</shortName>
        <ecNumber evidence="9">1.3.-.-</ecNumber>
    </recommendedName>
</protein>
<dbReference type="FunFam" id="3.20.20.70:FF:000027">
    <property type="entry name" value="Dihydropyrimidine dehydrogenase [NADP(+)]"/>
    <property type="match status" value="1"/>
</dbReference>
<keyword evidence="4 9" id="KW-0963">Cytoplasm</keyword>
<dbReference type="Proteomes" id="UP000183245">
    <property type="component" value="Unassembled WGS sequence"/>
</dbReference>
<evidence type="ECO:0000256" key="8">
    <source>
        <dbReference type="ARBA" id="ARBA00023002"/>
    </source>
</evidence>
<dbReference type="EC" id="1.3.-.-" evidence="9"/>
<sequence length="307" mass="31872">MADLSVNLCGIKLRNPTILASGVLGVSGDTMKRVYDIGAGAITLKSITNEARKGHPGPVMLATDHYFMNAVGLSGQGVEGVKDEVKILKDAGVPVIASVFAASFEECGDIAARFESYGVDAIELNISCPNLSAGEKFGVTIGTSCDLTAQNTAAVKKKTSIPLIVKLSPNVTDIVPIAKAAVDAGADMIAAVNTFGPGLKIDIEAARPVLSNKLGGVSGPGILPLALAIIWRLRQAIEVPIIAMGGITKYEDVIEMMMAGADAVAIGTGVYYSGIAIFRELNIGLSDWLDSHGYQSISEIKGLAQKA</sequence>
<dbReference type="GO" id="GO:0004152">
    <property type="term" value="F:dihydroorotate dehydrogenase activity"/>
    <property type="evidence" value="ECO:0007669"/>
    <property type="project" value="UniProtKB-UniRule"/>
</dbReference>
<feature type="binding site" evidence="9">
    <location>
        <begin position="245"/>
        <end position="246"/>
    </location>
    <ligand>
        <name>FMN</name>
        <dbReference type="ChEBI" id="CHEBI:58210"/>
    </ligand>
</feature>